<evidence type="ECO:0000256" key="1">
    <source>
        <dbReference type="SAM" id="MobiDB-lite"/>
    </source>
</evidence>
<accession>A0A2P5W0K8</accession>
<name>A0A2P5W0K8_GOSBA</name>
<reference evidence="2 3" key="1">
    <citation type="submission" date="2015-01" db="EMBL/GenBank/DDBJ databases">
        <title>Genome of allotetraploid Gossypium barbadense reveals genomic plasticity and fiber elongation in cotton evolution.</title>
        <authorList>
            <person name="Chen X."/>
            <person name="Liu X."/>
            <person name="Zhao B."/>
            <person name="Zheng H."/>
            <person name="Hu Y."/>
            <person name="Lu G."/>
            <person name="Yang C."/>
            <person name="Chen J."/>
            <person name="Shan C."/>
            <person name="Zhang L."/>
            <person name="Zhou Y."/>
            <person name="Wang L."/>
            <person name="Guo W."/>
            <person name="Bai Y."/>
            <person name="Ruan J."/>
            <person name="Shangguan X."/>
            <person name="Mao Y."/>
            <person name="Jiang J."/>
            <person name="Zhu Y."/>
            <person name="Lei J."/>
            <person name="Kang H."/>
            <person name="Chen S."/>
            <person name="He X."/>
            <person name="Wang R."/>
            <person name="Wang Y."/>
            <person name="Chen J."/>
            <person name="Wang L."/>
            <person name="Yu S."/>
            <person name="Wang B."/>
            <person name="Wei J."/>
            <person name="Song S."/>
            <person name="Lu X."/>
            <person name="Gao Z."/>
            <person name="Gu W."/>
            <person name="Deng X."/>
            <person name="Ma D."/>
            <person name="Wang S."/>
            <person name="Liang W."/>
            <person name="Fang L."/>
            <person name="Cai C."/>
            <person name="Zhu X."/>
            <person name="Zhou B."/>
            <person name="Zhang Y."/>
            <person name="Chen Z."/>
            <person name="Xu S."/>
            <person name="Zhu R."/>
            <person name="Wang S."/>
            <person name="Zhang T."/>
            <person name="Zhao G."/>
        </authorList>
    </citation>
    <scope>NUCLEOTIDE SEQUENCE [LARGE SCALE GENOMIC DNA]</scope>
    <source>
        <strain evidence="3">cv. Xinhai21</strain>
        <tissue evidence="2">Leaf</tissue>
    </source>
</reference>
<protein>
    <submittedName>
        <fullName evidence="2">Uncharacterized protein</fullName>
    </submittedName>
</protein>
<dbReference type="Proteomes" id="UP000239757">
    <property type="component" value="Unassembled WGS sequence"/>
</dbReference>
<organism evidence="2 3">
    <name type="scientific">Gossypium barbadense</name>
    <name type="common">Sea Island cotton</name>
    <name type="synonym">Hibiscus barbadensis</name>
    <dbReference type="NCBI Taxonomy" id="3634"/>
    <lineage>
        <taxon>Eukaryota</taxon>
        <taxon>Viridiplantae</taxon>
        <taxon>Streptophyta</taxon>
        <taxon>Embryophyta</taxon>
        <taxon>Tracheophyta</taxon>
        <taxon>Spermatophyta</taxon>
        <taxon>Magnoliopsida</taxon>
        <taxon>eudicotyledons</taxon>
        <taxon>Gunneridae</taxon>
        <taxon>Pentapetalae</taxon>
        <taxon>rosids</taxon>
        <taxon>malvids</taxon>
        <taxon>Malvales</taxon>
        <taxon>Malvaceae</taxon>
        <taxon>Malvoideae</taxon>
        <taxon>Gossypium</taxon>
    </lineage>
</organism>
<dbReference type="EMBL" id="KZ669756">
    <property type="protein sequence ID" value="PPR84632.1"/>
    <property type="molecule type" value="Genomic_DNA"/>
</dbReference>
<gene>
    <name evidence="2" type="ORF">GOBAR_AA36076</name>
</gene>
<dbReference type="AlphaFoldDB" id="A0A2P5W0K8"/>
<evidence type="ECO:0000313" key="2">
    <source>
        <dbReference type="EMBL" id="PPR84632.1"/>
    </source>
</evidence>
<proteinExistence type="predicted"/>
<feature type="region of interest" description="Disordered" evidence="1">
    <location>
        <begin position="124"/>
        <end position="151"/>
    </location>
</feature>
<sequence length="167" mass="18862">MVVKVRLLQGRRWIGVRKRSVDMFISSGSFECTTMEEEMQTFLECHKFLLDNYEFEFSFLHGENLLSATVMGGEGEGPTFFMSLYALGAMFHLRSAHSSSKCLTLARLCQGNWHEPVVKASNASQNDHGCNHGGAQPGDSQRCEDTPEDEDDFDDTFKLVNNIKIRI</sequence>
<dbReference type="OrthoDB" id="10335988at2759"/>
<evidence type="ECO:0000313" key="3">
    <source>
        <dbReference type="Proteomes" id="UP000239757"/>
    </source>
</evidence>